<name>A0A6J5L0T0_9CAUD</name>
<dbReference type="PANTHER" id="PTHR35105">
    <property type="entry name" value="EXPRESSED PROTEIN"/>
    <property type="match status" value="1"/>
</dbReference>
<accession>A0A6J5L0T0</accession>
<dbReference type="PANTHER" id="PTHR35105:SF2">
    <property type="entry name" value="PROTEIN CDI"/>
    <property type="match status" value="1"/>
</dbReference>
<dbReference type="Gene3D" id="3.90.550.10">
    <property type="entry name" value="Spore Coat Polysaccharide Biosynthesis Protein SpsA, Chain A"/>
    <property type="match status" value="1"/>
</dbReference>
<gene>
    <name evidence="1" type="ORF">UFOVP102_28</name>
</gene>
<dbReference type="EMBL" id="LR796228">
    <property type="protein sequence ID" value="CAB4128294.1"/>
    <property type="molecule type" value="Genomic_DNA"/>
</dbReference>
<organism evidence="1">
    <name type="scientific">uncultured Caudovirales phage</name>
    <dbReference type="NCBI Taxonomy" id="2100421"/>
    <lineage>
        <taxon>Viruses</taxon>
        <taxon>Duplodnaviria</taxon>
        <taxon>Heunggongvirae</taxon>
        <taxon>Uroviricota</taxon>
        <taxon>Caudoviricetes</taxon>
        <taxon>Peduoviridae</taxon>
        <taxon>Maltschvirus</taxon>
        <taxon>Maltschvirus maltsch</taxon>
    </lineage>
</organism>
<evidence type="ECO:0008006" key="2">
    <source>
        <dbReference type="Google" id="ProtNLM"/>
    </source>
</evidence>
<dbReference type="InterPro" id="IPR029044">
    <property type="entry name" value="Nucleotide-diphossugar_trans"/>
</dbReference>
<reference evidence="1" key="1">
    <citation type="submission" date="2020-04" db="EMBL/GenBank/DDBJ databases">
        <authorList>
            <person name="Chiriac C."/>
            <person name="Salcher M."/>
            <person name="Ghai R."/>
            <person name="Kavagutti S V."/>
        </authorList>
    </citation>
    <scope>NUCLEOTIDE SEQUENCE</scope>
</reference>
<evidence type="ECO:0000313" key="1">
    <source>
        <dbReference type="EMBL" id="CAB4128294.1"/>
    </source>
</evidence>
<sequence length="225" mass="26400">MIRIFAGYDPREAIGYHVFTQSLIERTSEAVAITPFFGKQRDGSNTFIYQRFLVPYFTGFKGRAIFMDASDMLMLADIAELDKLFDPTKAVQVVKHNYFTKHRRKYIGTAMETKNENYPRKNWSSLILWNCEHPDNRVLDPDFVDDHTGSELHRFEWLKDEQIGELPEEWNVLVGEDDQDAKIAHYTLGIPEFEHYKNCAYSQEWHKTKSRMLNGLINMKENAYA</sequence>
<protein>
    <recommendedName>
        <fullName evidence="2">Glycosyltransferase</fullName>
    </recommendedName>
</protein>
<dbReference type="SUPFAM" id="SSF53448">
    <property type="entry name" value="Nucleotide-diphospho-sugar transferases"/>
    <property type="match status" value="1"/>
</dbReference>
<proteinExistence type="predicted"/>